<dbReference type="FunCoup" id="A0A6P7FJ57">
    <property type="interactions" value="10"/>
</dbReference>
<dbReference type="PANTHER" id="PTHR21137:SF35">
    <property type="entry name" value="ODORANT RECEPTOR 19A-RELATED"/>
    <property type="match status" value="1"/>
</dbReference>
<evidence type="ECO:0000256" key="8">
    <source>
        <dbReference type="ARBA" id="ARBA00023170"/>
    </source>
</evidence>
<gene>
    <name evidence="13" type="primary">LOC114328412</name>
</gene>
<dbReference type="GO" id="GO:0005549">
    <property type="term" value="F:odorant binding"/>
    <property type="evidence" value="ECO:0007669"/>
    <property type="project" value="InterPro"/>
</dbReference>
<keyword evidence="12" id="KW-1185">Reference proteome</keyword>
<keyword evidence="6 10" id="KW-1133">Transmembrane helix</keyword>
<keyword evidence="8 10" id="KW-0675">Receptor</keyword>
<feature type="transmembrane region" description="Helical" evidence="10">
    <location>
        <begin position="283"/>
        <end position="305"/>
    </location>
</feature>
<dbReference type="GO" id="GO:0004984">
    <property type="term" value="F:olfactory receptor activity"/>
    <property type="evidence" value="ECO:0007669"/>
    <property type="project" value="InterPro"/>
</dbReference>
<keyword evidence="2" id="KW-1003">Cell membrane</keyword>
<keyword evidence="5 10" id="KW-0552">Olfaction</keyword>
<dbReference type="Proteomes" id="UP001652700">
    <property type="component" value="Unplaced"/>
</dbReference>
<evidence type="ECO:0000256" key="2">
    <source>
        <dbReference type="ARBA" id="ARBA00022475"/>
    </source>
</evidence>
<accession>A0A6P7FJ57</accession>
<dbReference type="Pfam" id="PF02949">
    <property type="entry name" value="7tm_6"/>
    <property type="match status" value="1"/>
</dbReference>
<dbReference type="OrthoDB" id="6743260at2759"/>
<evidence type="ECO:0000313" key="12">
    <source>
        <dbReference type="Proteomes" id="UP001652700"/>
    </source>
</evidence>
<organism evidence="13">
    <name type="scientific">Diabrotica virgifera virgifera</name>
    <name type="common">western corn rootworm</name>
    <dbReference type="NCBI Taxonomy" id="50390"/>
    <lineage>
        <taxon>Eukaryota</taxon>
        <taxon>Metazoa</taxon>
        <taxon>Ecdysozoa</taxon>
        <taxon>Arthropoda</taxon>
        <taxon>Hexapoda</taxon>
        <taxon>Insecta</taxon>
        <taxon>Pterygota</taxon>
        <taxon>Neoptera</taxon>
        <taxon>Endopterygota</taxon>
        <taxon>Coleoptera</taxon>
        <taxon>Polyphaga</taxon>
        <taxon>Cucujiformia</taxon>
        <taxon>Chrysomeloidea</taxon>
        <taxon>Chrysomelidae</taxon>
        <taxon>Galerucinae</taxon>
        <taxon>Diabroticina</taxon>
        <taxon>Diabroticites</taxon>
        <taxon>Diabrotica</taxon>
    </lineage>
</organism>
<evidence type="ECO:0000256" key="6">
    <source>
        <dbReference type="ARBA" id="ARBA00022989"/>
    </source>
</evidence>
<reference evidence="13" key="1">
    <citation type="submission" date="2025-04" db="UniProtKB">
        <authorList>
            <consortium name="RefSeq"/>
        </authorList>
    </citation>
    <scope>IDENTIFICATION</scope>
    <source>
        <tissue evidence="13">Whole insect</tissue>
    </source>
</reference>
<keyword evidence="4 10" id="KW-0812">Transmembrane</keyword>
<dbReference type="RefSeq" id="XP_028133058.1">
    <property type="nucleotide sequence ID" value="XM_028277257.1"/>
</dbReference>
<proteinExistence type="inferred from homology"/>
<dbReference type="GO" id="GO:0007165">
    <property type="term" value="P:signal transduction"/>
    <property type="evidence" value="ECO:0007669"/>
    <property type="project" value="UniProtKB-KW"/>
</dbReference>
<sequence>MIIFLEMDGLVPVYYKSKDYGRLMLRWAEVMLRIILIWPDTDHYKLLLFSCVTSSLASIYIFCGIIAYAVKYSNEFEKVSYALFMMAIPLLPILKIPVLGYKSKQLKKLIHQISTDFLPYDILDTIHTNSFNIIYKVMFYFMTTLITLAILFSLVIWIQPQFMSEKTLPFPCALPSDFSNKFIYVSLYILHAISVSIIVIMSNGGTNIFILGVGLRTANQMYILRKCFQSYNTSDMGTVIQKLRTTDKKDVAISCANVEKEYLLRCVKHHNMLIRFIKDLNDAFSPFELGHLFLTVFGVSIGAYVASRDDVSKFQRFLGVLYVIAYLFQLGYDCVTSTELWYQASLLPECIFKSNWNSLQDESLKKDLLFVLHHSQKFLVCTVYGLYDLNTTLFIKVLKVTFSAYTVLSTASTVSK</sequence>
<evidence type="ECO:0000313" key="13">
    <source>
        <dbReference type="RefSeq" id="XP_028133058.1"/>
    </source>
</evidence>
<comment type="caution">
    <text evidence="10">Lacks conserved residue(s) required for the propagation of feature annotation.</text>
</comment>
<dbReference type="GO" id="GO:0005886">
    <property type="term" value="C:plasma membrane"/>
    <property type="evidence" value="ECO:0007669"/>
    <property type="project" value="UniProtKB-SubCell"/>
</dbReference>
<name>A0A6P7FJ57_DIAVI</name>
<dbReference type="EnsemblMetazoa" id="XM_050656684.1">
    <property type="protein sequence ID" value="XP_050512641.1"/>
    <property type="gene ID" value="LOC126888430"/>
</dbReference>
<keyword evidence="9 10" id="KW-0807">Transducer</keyword>
<dbReference type="AlphaFoldDB" id="A0A6P7FJ57"/>
<evidence type="ECO:0000256" key="1">
    <source>
        <dbReference type="ARBA" id="ARBA00004651"/>
    </source>
</evidence>
<dbReference type="InterPro" id="IPR004117">
    <property type="entry name" value="7tm6_olfct_rcpt"/>
</dbReference>
<feature type="transmembrane region" description="Helical" evidence="10">
    <location>
        <begin position="81"/>
        <end position="101"/>
    </location>
</feature>
<keyword evidence="3 10" id="KW-0716">Sensory transduction</keyword>
<comment type="similarity">
    <text evidence="10">Belongs to the insect chemoreceptor superfamily. Heteromeric odorant receptor channel (TC 1.A.69) family.</text>
</comment>
<evidence type="ECO:0000256" key="10">
    <source>
        <dbReference type="RuleBase" id="RU351113"/>
    </source>
</evidence>
<evidence type="ECO:0000256" key="9">
    <source>
        <dbReference type="ARBA" id="ARBA00023224"/>
    </source>
</evidence>
<dbReference type="InParanoid" id="A0A6P7FJ57"/>
<feature type="transmembrane region" description="Helical" evidence="10">
    <location>
        <begin position="137"/>
        <end position="158"/>
    </location>
</feature>
<feature type="transmembrane region" description="Helical" evidence="10">
    <location>
        <begin position="188"/>
        <end position="215"/>
    </location>
</feature>
<feature type="transmembrane region" description="Helical" evidence="10">
    <location>
        <begin position="46"/>
        <end position="69"/>
    </location>
</feature>
<comment type="subcellular location">
    <subcellularLocation>
        <location evidence="1 10">Cell membrane</location>
        <topology evidence="1 10">Multi-pass membrane protein</topology>
    </subcellularLocation>
</comment>
<evidence type="ECO:0000256" key="7">
    <source>
        <dbReference type="ARBA" id="ARBA00023136"/>
    </source>
</evidence>
<evidence type="ECO:0000256" key="4">
    <source>
        <dbReference type="ARBA" id="ARBA00022692"/>
    </source>
</evidence>
<keyword evidence="7 10" id="KW-0472">Membrane</keyword>
<evidence type="ECO:0000256" key="5">
    <source>
        <dbReference type="ARBA" id="ARBA00022725"/>
    </source>
</evidence>
<evidence type="ECO:0000313" key="11">
    <source>
        <dbReference type="EnsemblMetazoa" id="XP_050512641.1"/>
    </source>
</evidence>
<dbReference type="PANTHER" id="PTHR21137">
    <property type="entry name" value="ODORANT RECEPTOR"/>
    <property type="match status" value="1"/>
</dbReference>
<reference evidence="11" key="2">
    <citation type="submission" date="2025-05" db="UniProtKB">
        <authorList>
            <consortium name="EnsemblMetazoa"/>
        </authorList>
    </citation>
    <scope>IDENTIFICATION</scope>
</reference>
<protein>
    <recommendedName>
        <fullName evidence="10">Odorant receptor</fullName>
    </recommendedName>
</protein>
<evidence type="ECO:0000256" key="3">
    <source>
        <dbReference type="ARBA" id="ARBA00022606"/>
    </source>
</evidence>